<dbReference type="PANTHER" id="PTHR20854">
    <property type="entry name" value="INOSITOL MONOPHOSPHATASE"/>
    <property type="match status" value="1"/>
</dbReference>
<dbReference type="EMBL" id="UOFS01000039">
    <property type="protein sequence ID" value="VAW99122.1"/>
    <property type="molecule type" value="Genomic_DNA"/>
</dbReference>
<dbReference type="Pfam" id="PF00459">
    <property type="entry name" value="Inositol_P"/>
    <property type="match status" value="1"/>
</dbReference>
<dbReference type="CDD" id="cd01637">
    <property type="entry name" value="IMPase_like"/>
    <property type="match status" value="1"/>
</dbReference>
<name>A0A3B1AGK0_9ZZZZ</name>
<dbReference type="GO" id="GO:0008934">
    <property type="term" value="F:inositol monophosphate 1-phosphatase activity"/>
    <property type="evidence" value="ECO:0007669"/>
    <property type="project" value="TreeGrafter"/>
</dbReference>
<evidence type="ECO:0000313" key="1">
    <source>
        <dbReference type="EMBL" id="VAW99122.1"/>
    </source>
</evidence>
<protein>
    <submittedName>
        <fullName evidence="1">Inositol-1-monophosphatase</fullName>
        <ecNumber evidence="1">3.1.3.25</ecNumber>
    </submittedName>
</protein>
<dbReference type="Gene3D" id="3.40.190.80">
    <property type="match status" value="1"/>
</dbReference>
<proteinExistence type="predicted"/>
<dbReference type="PANTHER" id="PTHR20854:SF4">
    <property type="entry name" value="INOSITOL-1-MONOPHOSPHATASE-RELATED"/>
    <property type="match status" value="1"/>
</dbReference>
<keyword evidence="1" id="KW-0378">Hydrolase</keyword>
<accession>A0A3B1AGK0</accession>
<dbReference type="GO" id="GO:0006020">
    <property type="term" value="P:inositol metabolic process"/>
    <property type="evidence" value="ECO:0007669"/>
    <property type="project" value="TreeGrafter"/>
</dbReference>
<dbReference type="Gene3D" id="3.30.540.10">
    <property type="entry name" value="Fructose-1,6-Bisphosphatase, subunit A, domain 1"/>
    <property type="match status" value="1"/>
</dbReference>
<reference evidence="1" key="1">
    <citation type="submission" date="2018-06" db="EMBL/GenBank/DDBJ databases">
        <authorList>
            <person name="Zhirakovskaya E."/>
        </authorList>
    </citation>
    <scope>NUCLEOTIDE SEQUENCE</scope>
</reference>
<dbReference type="GO" id="GO:0007165">
    <property type="term" value="P:signal transduction"/>
    <property type="evidence" value="ECO:0007669"/>
    <property type="project" value="TreeGrafter"/>
</dbReference>
<gene>
    <name evidence="1" type="ORF">MNBD_GAMMA22-1436</name>
</gene>
<dbReference type="EC" id="3.1.3.25" evidence="1"/>
<dbReference type="InterPro" id="IPR000760">
    <property type="entry name" value="Inositol_monophosphatase-like"/>
</dbReference>
<organism evidence="1">
    <name type="scientific">hydrothermal vent metagenome</name>
    <dbReference type="NCBI Taxonomy" id="652676"/>
    <lineage>
        <taxon>unclassified sequences</taxon>
        <taxon>metagenomes</taxon>
        <taxon>ecological metagenomes</taxon>
    </lineage>
</organism>
<sequence>MHNDINTVKHIIKTAAIDELLSRFSKVKKQLKTDGSIVTQSDLAMQKRISRELLAKFPLSIVLSEEMTREEQNSAIHSDMPIWCLDPLDGTSNYAAGIPYFAVSLSLIHQAKIIIGLVYDPIRDELFTATEQEPALLNNKPLQCSRNITALNQAIAIIDFKRLKNSLAVKLLQHQGFASQRNFGASALDWCWLAANRGHVYLHGKQHIWDYSAGHYIFQKAGGYACTLDEEPVFIPQLNSRSVMAAVNLPLYNKWKNWINGSNA</sequence>
<dbReference type="SUPFAM" id="SSF56655">
    <property type="entry name" value="Carbohydrate phosphatase"/>
    <property type="match status" value="1"/>
</dbReference>
<dbReference type="PRINTS" id="PR00377">
    <property type="entry name" value="IMPHPHTASES"/>
</dbReference>
<dbReference type="AlphaFoldDB" id="A0A3B1AGK0"/>